<gene>
    <name evidence="2" type="ORF">SAMN06295900_11128</name>
</gene>
<organism evidence="2 3">
    <name type="scientific">Trinickia caryophylli</name>
    <name type="common">Paraburkholderia caryophylli</name>
    <dbReference type="NCBI Taxonomy" id="28094"/>
    <lineage>
        <taxon>Bacteria</taxon>
        <taxon>Pseudomonadati</taxon>
        <taxon>Pseudomonadota</taxon>
        <taxon>Betaproteobacteria</taxon>
        <taxon>Burkholderiales</taxon>
        <taxon>Burkholderiaceae</taxon>
        <taxon>Trinickia</taxon>
    </lineage>
</organism>
<feature type="signal peptide" evidence="1">
    <location>
        <begin position="1"/>
        <end position="25"/>
    </location>
</feature>
<dbReference type="Proteomes" id="UP000192911">
    <property type="component" value="Unassembled WGS sequence"/>
</dbReference>
<dbReference type="EMBL" id="FXAH01000011">
    <property type="protein sequence ID" value="SMF57755.1"/>
    <property type="molecule type" value="Genomic_DNA"/>
</dbReference>
<feature type="chain" id="PRO_5012959599" evidence="1">
    <location>
        <begin position="26"/>
        <end position="75"/>
    </location>
</feature>
<dbReference type="GeneID" id="95552874"/>
<dbReference type="AlphaFoldDB" id="A0A1X7FTF3"/>
<sequence>MKKIALVIGCAALSFGLTGALPAMAKTVASAAQAQVFDVYVDTPTGFTFVKMPGGWQYVGAVGQDDLKRLPTKSN</sequence>
<dbReference type="OrthoDB" id="8566228at2"/>
<proteinExistence type="predicted"/>
<keyword evidence="1" id="KW-0732">Signal</keyword>
<keyword evidence="3" id="KW-1185">Reference proteome</keyword>
<protein>
    <submittedName>
        <fullName evidence="2">Uncharacterized protein</fullName>
    </submittedName>
</protein>
<dbReference type="RefSeq" id="WP_085228937.1">
    <property type="nucleotide sequence ID" value="NZ_BSQD01000008.1"/>
</dbReference>
<reference evidence="3" key="1">
    <citation type="submission" date="2017-04" db="EMBL/GenBank/DDBJ databases">
        <authorList>
            <person name="Varghese N."/>
            <person name="Submissions S."/>
        </authorList>
    </citation>
    <scope>NUCLEOTIDE SEQUENCE [LARGE SCALE GENOMIC DNA]</scope>
    <source>
        <strain evidence="3">Ballard 720</strain>
    </source>
</reference>
<accession>A0A1X7FTF3</accession>
<evidence type="ECO:0000313" key="3">
    <source>
        <dbReference type="Proteomes" id="UP000192911"/>
    </source>
</evidence>
<name>A0A1X7FTF3_TRICW</name>
<evidence type="ECO:0000313" key="2">
    <source>
        <dbReference type="EMBL" id="SMF57755.1"/>
    </source>
</evidence>
<evidence type="ECO:0000256" key="1">
    <source>
        <dbReference type="SAM" id="SignalP"/>
    </source>
</evidence>